<dbReference type="Gene3D" id="2.60.40.10">
    <property type="entry name" value="Immunoglobulins"/>
    <property type="match status" value="5"/>
</dbReference>
<dbReference type="GO" id="GO:0005886">
    <property type="term" value="C:plasma membrane"/>
    <property type="evidence" value="ECO:0007669"/>
    <property type="project" value="TreeGrafter"/>
</dbReference>
<dbReference type="InterPro" id="IPR013783">
    <property type="entry name" value="Ig-like_fold"/>
</dbReference>
<evidence type="ECO:0000313" key="5">
    <source>
        <dbReference type="EMBL" id="CAL4121706.1"/>
    </source>
</evidence>
<dbReference type="InterPro" id="IPR003599">
    <property type="entry name" value="Ig_sub"/>
</dbReference>
<dbReference type="GO" id="GO:0007156">
    <property type="term" value="P:homophilic cell adhesion via plasma membrane adhesion molecules"/>
    <property type="evidence" value="ECO:0007669"/>
    <property type="project" value="TreeGrafter"/>
</dbReference>
<organism evidence="5 6">
    <name type="scientific">Meganyctiphanes norvegica</name>
    <name type="common">Northern krill</name>
    <name type="synonym">Thysanopoda norvegica</name>
    <dbReference type="NCBI Taxonomy" id="48144"/>
    <lineage>
        <taxon>Eukaryota</taxon>
        <taxon>Metazoa</taxon>
        <taxon>Ecdysozoa</taxon>
        <taxon>Arthropoda</taxon>
        <taxon>Crustacea</taxon>
        <taxon>Multicrustacea</taxon>
        <taxon>Malacostraca</taxon>
        <taxon>Eumalacostraca</taxon>
        <taxon>Eucarida</taxon>
        <taxon>Euphausiacea</taxon>
        <taxon>Euphausiidae</taxon>
        <taxon>Meganyctiphanes</taxon>
    </lineage>
</organism>
<dbReference type="GO" id="GO:0098632">
    <property type="term" value="F:cell-cell adhesion mediator activity"/>
    <property type="evidence" value="ECO:0007669"/>
    <property type="project" value="TreeGrafter"/>
</dbReference>
<sequence>MVVGLVGRGCVVAQRKPPALPPLTYLLMLLHVLAATSNAQGGGAVQAPRFVGSQSSTESVVNEGHTKILQCQALGYPQPEYHWLKDGDPLGEFSGEHFFKISSVSRSDAGDYRCLVRNSAGSIFSAKITVKVAYMSGLNTSEEQELRVQSGSATLLTLPPLESYPAPSVTWQADDSTLLYGIKYATTDPDNQLVILAVQPSDAKTYRARITNTQLGVEEISGAVHVVVEGGQIGSQDEVPPLIIVPPNNQTIIRGTSIAQLQCIANASPLHQLETLWFKDNIPIEQSGVVFSFNGLWNRTLSLLQGELHYAGTYRCQVRLRTSIDEPIIAEAVVTVHDRPQIKTPLPLETLADLGKTLTIPCNIVGSPAPHIQWYRDGHNVANLEGARYRKLLNGSLAIGAVHLNDTGMFQCLASNEAGETSTYTWLKVKTSAPQMIRPPENATVLDGQDATIPCRAGGAPHPNVTWLFNDVEELVETGHYQILESGDLLIAGVRTTDEGKYSCQRANDAGKVEGHAWLSILVKTQISQPPVDTRTILGHVATLQCKVSHAGTVQVQEIWF</sequence>
<dbReference type="GO" id="GO:0007411">
    <property type="term" value="P:axon guidance"/>
    <property type="evidence" value="ECO:0007669"/>
    <property type="project" value="TreeGrafter"/>
</dbReference>
<reference evidence="5 6" key="1">
    <citation type="submission" date="2024-05" db="EMBL/GenBank/DDBJ databases">
        <authorList>
            <person name="Wallberg A."/>
        </authorList>
    </citation>
    <scope>NUCLEOTIDE SEQUENCE [LARGE SCALE GENOMIC DNA]</scope>
</reference>
<dbReference type="AlphaFoldDB" id="A0AAV2RBX9"/>
<dbReference type="FunFam" id="2.60.40.10:FF:000032">
    <property type="entry name" value="palladin isoform X1"/>
    <property type="match status" value="3"/>
</dbReference>
<evidence type="ECO:0000259" key="4">
    <source>
        <dbReference type="PROSITE" id="PS50835"/>
    </source>
</evidence>
<feature type="non-terminal residue" evidence="5">
    <location>
        <position position="561"/>
    </location>
</feature>
<dbReference type="SMART" id="SM00408">
    <property type="entry name" value="IGc2"/>
    <property type="match status" value="5"/>
</dbReference>
<name>A0AAV2RBX9_MEGNR</name>
<keyword evidence="3" id="KW-0732">Signal</keyword>
<feature type="domain" description="Ig-like" evidence="4">
    <location>
        <begin position="340"/>
        <end position="425"/>
    </location>
</feature>
<dbReference type="GO" id="GO:0070593">
    <property type="term" value="P:dendrite self-avoidance"/>
    <property type="evidence" value="ECO:0007669"/>
    <property type="project" value="TreeGrafter"/>
</dbReference>
<dbReference type="Pfam" id="PF13927">
    <property type="entry name" value="Ig_3"/>
    <property type="match status" value="2"/>
</dbReference>
<evidence type="ECO:0000313" key="6">
    <source>
        <dbReference type="Proteomes" id="UP001497623"/>
    </source>
</evidence>
<evidence type="ECO:0000256" key="1">
    <source>
        <dbReference type="ARBA" id="ARBA00023157"/>
    </source>
</evidence>
<gene>
    <name evidence="5" type="ORF">MNOR_LOCUS22583</name>
</gene>
<dbReference type="SMART" id="SM00409">
    <property type="entry name" value="IG"/>
    <property type="match status" value="5"/>
</dbReference>
<feature type="domain" description="Ig-like" evidence="4">
    <location>
        <begin position="48"/>
        <end position="129"/>
    </location>
</feature>
<comment type="caution">
    <text evidence="5">The sequence shown here is derived from an EMBL/GenBank/DDBJ whole genome shotgun (WGS) entry which is preliminary data.</text>
</comment>
<dbReference type="CDD" id="cd00096">
    <property type="entry name" value="Ig"/>
    <property type="match status" value="1"/>
</dbReference>
<feature type="chain" id="PRO_5044022139" description="Ig-like domain-containing protein" evidence="3">
    <location>
        <begin position="40"/>
        <end position="561"/>
    </location>
</feature>
<dbReference type="InterPro" id="IPR007110">
    <property type="entry name" value="Ig-like_dom"/>
</dbReference>
<feature type="domain" description="Ig-like" evidence="4">
    <location>
        <begin position="434"/>
        <end position="520"/>
    </location>
</feature>
<dbReference type="PANTHER" id="PTHR10075:SF101">
    <property type="entry name" value="ZWEI IG DOMAIN PROTEIN ZIG-3"/>
    <property type="match status" value="1"/>
</dbReference>
<proteinExistence type="predicted"/>
<keyword evidence="6" id="KW-1185">Reference proteome</keyword>
<dbReference type="EMBL" id="CAXKWB010019166">
    <property type="protein sequence ID" value="CAL4121706.1"/>
    <property type="molecule type" value="Genomic_DNA"/>
</dbReference>
<feature type="domain" description="Ig-like" evidence="4">
    <location>
        <begin position="240"/>
        <end position="335"/>
    </location>
</feature>
<dbReference type="InterPro" id="IPR003598">
    <property type="entry name" value="Ig_sub2"/>
</dbReference>
<dbReference type="Pfam" id="PF07679">
    <property type="entry name" value="I-set"/>
    <property type="match status" value="2"/>
</dbReference>
<dbReference type="PANTHER" id="PTHR10075">
    <property type="entry name" value="BASIGIN RELATED"/>
    <property type="match status" value="1"/>
</dbReference>
<dbReference type="PROSITE" id="PS50835">
    <property type="entry name" value="IG_LIKE"/>
    <property type="match status" value="4"/>
</dbReference>
<dbReference type="Proteomes" id="UP001497623">
    <property type="component" value="Unassembled WGS sequence"/>
</dbReference>
<evidence type="ECO:0000256" key="2">
    <source>
        <dbReference type="ARBA" id="ARBA00023319"/>
    </source>
</evidence>
<dbReference type="InterPro" id="IPR036179">
    <property type="entry name" value="Ig-like_dom_sf"/>
</dbReference>
<keyword evidence="1" id="KW-1015">Disulfide bond</keyword>
<protein>
    <recommendedName>
        <fullName evidence="4">Ig-like domain-containing protein</fullName>
    </recommendedName>
</protein>
<keyword evidence="2" id="KW-0393">Immunoglobulin domain</keyword>
<evidence type="ECO:0000256" key="3">
    <source>
        <dbReference type="SAM" id="SignalP"/>
    </source>
</evidence>
<accession>A0AAV2RBX9</accession>
<dbReference type="GO" id="GO:0030424">
    <property type="term" value="C:axon"/>
    <property type="evidence" value="ECO:0007669"/>
    <property type="project" value="TreeGrafter"/>
</dbReference>
<feature type="signal peptide" evidence="3">
    <location>
        <begin position="1"/>
        <end position="39"/>
    </location>
</feature>
<dbReference type="SUPFAM" id="SSF48726">
    <property type="entry name" value="Immunoglobulin"/>
    <property type="match status" value="5"/>
</dbReference>
<dbReference type="InterPro" id="IPR013098">
    <property type="entry name" value="Ig_I-set"/>
</dbReference>